<evidence type="ECO:0000313" key="2">
    <source>
        <dbReference type="Proteomes" id="UP000001307"/>
    </source>
</evidence>
<keyword evidence="2" id="KW-1185">Reference proteome</keyword>
<dbReference type="OrthoDB" id="10398114at2759"/>
<dbReference type="EMBL" id="FN653028">
    <property type="protein sequence ID" value="CBY18844.1"/>
    <property type="molecule type" value="Genomic_DNA"/>
</dbReference>
<gene>
    <name evidence="1" type="ORF">GSOID_T00003712001</name>
</gene>
<evidence type="ECO:0000313" key="1">
    <source>
        <dbReference type="EMBL" id="CBY18844.1"/>
    </source>
</evidence>
<protein>
    <submittedName>
        <fullName evidence="1">Uncharacterized protein</fullName>
    </submittedName>
</protein>
<name>E4X821_OIKDI</name>
<reference evidence="1" key="1">
    <citation type="journal article" date="2010" name="Science">
        <title>Plasticity of animal genome architecture unmasked by rapid evolution of a pelagic tunicate.</title>
        <authorList>
            <person name="Denoeud F."/>
            <person name="Henriet S."/>
            <person name="Mungpakdee S."/>
            <person name="Aury J.M."/>
            <person name="Da Silva C."/>
            <person name="Brinkmann H."/>
            <person name="Mikhaleva J."/>
            <person name="Olsen L.C."/>
            <person name="Jubin C."/>
            <person name="Canestro C."/>
            <person name="Bouquet J.M."/>
            <person name="Danks G."/>
            <person name="Poulain J."/>
            <person name="Campsteijn C."/>
            <person name="Adamski M."/>
            <person name="Cross I."/>
            <person name="Yadetie F."/>
            <person name="Muffato M."/>
            <person name="Louis A."/>
            <person name="Butcher S."/>
            <person name="Tsagkogeorga G."/>
            <person name="Konrad A."/>
            <person name="Singh S."/>
            <person name="Jensen M.F."/>
            <person name="Cong E.H."/>
            <person name="Eikeseth-Otteraa H."/>
            <person name="Noel B."/>
            <person name="Anthouard V."/>
            <person name="Porcel B.M."/>
            <person name="Kachouri-Lafond R."/>
            <person name="Nishino A."/>
            <person name="Ugolini M."/>
            <person name="Chourrout P."/>
            <person name="Nishida H."/>
            <person name="Aasland R."/>
            <person name="Huzurbazar S."/>
            <person name="Westhof E."/>
            <person name="Delsuc F."/>
            <person name="Lehrach H."/>
            <person name="Reinhardt R."/>
            <person name="Weissenbach J."/>
            <person name="Roy S.W."/>
            <person name="Artiguenave F."/>
            <person name="Postlethwait J.H."/>
            <person name="Manak J.R."/>
            <person name="Thompson E.M."/>
            <person name="Jaillon O."/>
            <person name="Du Pasquier L."/>
            <person name="Boudinot P."/>
            <person name="Liberles D.A."/>
            <person name="Volff J.N."/>
            <person name="Philippe H."/>
            <person name="Lenhard B."/>
            <person name="Roest Crollius H."/>
            <person name="Wincker P."/>
            <person name="Chourrout D."/>
        </authorList>
    </citation>
    <scope>NUCLEOTIDE SEQUENCE [LARGE SCALE GENOMIC DNA]</scope>
</reference>
<accession>E4X821</accession>
<dbReference type="Proteomes" id="UP000001307">
    <property type="component" value="Unassembled WGS sequence"/>
</dbReference>
<dbReference type="AlphaFoldDB" id="E4X821"/>
<sequence>MLNRIVSRTVRRYAGEYILARRIGNELVEVSFSEEDPDKLQELAFNSGLTADVLMSGEKALARIGGFSKLVKTNQKGTVNYWRQEKSKPDWGYIQPQNMMEDTIPFNASDSNVAAYQVKGKSVMYDLVSRLNKPESKKAINISVDEEEL</sequence>
<dbReference type="InParanoid" id="E4X821"/>
<proteinExistence type="predicted"/>
<organism evidence="1">
    <name type="scientific">Oikopleura dioica</name>
    <name type="common">Tunicate</name>
    <dbReference type="NCBI Taxonomy" id="34765"/>
    <lineage>
        <taxon>Eukaryota</taxon>
        <taxon>Metazoa</taxon>
        <taxon>Chordata</taxon>
        <taxon>Tunicata</taxon>
        <taxon>Appendicularia</taxon>
        <taxon>Copelata</taxon>
        <taxon>Oikopleuridae</taxon>
        <taxon>Oikopleura</taxon>
    </lineage>
</organism>